<keyword evidence="2" id="KW-0677">Repeat</keyword>
<evidence type="ECO:0000256" key="4">
    <source>
        <dbReference type="SAM" id="MobiDB-lite"/>
    </source>
</evidence>
<gene>
    <name evidence="6" type="ORF">QYM36_015120</name>
</gene>
<dbReference type="Gene3D" id="1.10.238.10">
    <property type="entry name" value="EF-hand"/>
    <property type="match status" value="1"/>
</dbReference>
<name>A0AA88HE98_ARTSF</name>
<sequence>MSTGDDFYDLNEYDDGYAESDILQPTYDWNGVEISPKQGRIIHQSTILSPRAKLPPHQSNDSPSSLVQKGRVWRKFYKAFREVRFASTSSVYGRSNPGDFHKPSWDCRYDYTSHRCPPPDLDTLCSITKFSKKEIQQMYRAFKQECPSGVISEGIFRLLLASLFPNGDSALYAHLVFRAFDAREVGYLVFEDFASMMSTICRGSQGDKLQFVFRMYDIDGNGAIDKDELFQIITAVHKLVLPKKNSSSSNLLHHHLVERHVERIWKRLDVEDNGFITQDDFVRGCLSEPAIVESLASLQDPENYEDSPGPSSSPESITGIE</sequence>
<protein>
    <recommendedName>
        <fullName evidence="5">EF-hand domain-containing protein</fullName>
    </recommendedName>
</protein>
<dbReference type="PANTHER" id="PTHR23055">
    <property type="entry name" value="CALCIUM BINDING PROTEINS"/>
    <property type="match status" value="1"/>
</dbReference>
<evidence type="ECO:0000259" key="5">
    <source>
        <dbReference type="PROSITE" id="PS50222"/>
    </source>
</evidence>
<dbReference type="CDD" id="cd00051">
    <property type="entry name" value="EFh"/>
    <property type="match status" value="2"/>
</dbReference>
<dbReference type="PANTHER" id="PTHR23055:SF167">
    <property type="entry name" value="EF-HAND DOMAIN-CONTAINING PROTEIN"/>
    <property type="match status" value="1"/>
</dbReference>
<dbReference type="PROSITE" id="PS50222">
    <property type="entry name" value="EF_HAND_2"/>
    <property type="match status" value="2"/>
</dbReference>
<dbReference type="InterPro" id="IPR018247">
    <property type="entry name" value="EF_Hand_1_Ca_BS"/>
</dbReference>
<comment type="caution">
    <text evidence="6">The sequence shown here is derived from an EMBL/GenBank/DDBJ whole genome shotgun (WGS) entry which is preliminary data.</text>
</comment>
<dbReference type="SUPFAM" id="SSF47473">
    <property type="entry name" value="EF-hand"/>
    <property type="match status" value="1"/>
</dbReference>
<evidence type="ECO:0000313" key="7">
    <source>
        <dbReference type="Proteomes" id="UP001187531"/>
    </source>
</evidence>
<dbReference type="EMBL" id="JAVRJZ010000019">
    <property type="protein sequence ID" value="KAK2707328.1"/>
    <property type="molecule type" value="Genomic_DNA"/>
</dbReference>
<feature type="compositionally biased region" description="Low complexity" evidence="4">
    <location>
        <begin position="307"/>
        <end position="321"/>
    </location>
</feature>
<dbReference type="InterPro" id="IPR028846">
    <property type="entry name" value="Recoverin"/>
</dbReference>
<dbReference type="PROSITE" id="PS00018">
    <property type="entry name" value="EF_HAND_1"/>
    <property type="match status" value="1"/>
</dbReference>
<reference evidence="6" key="1">
    <citation type="submission" date="2023-07" db="EMBL/GenBank/DDBJ databases">
        <title>Chromosome-level genome assembly of Artemia franciscana.</title>
        <authorList>
            <person name="Jo E."/>
        </authorList>
    </citation>
    <scope>NUCLEOTIDE SEQUENCE</scope>
    <source>
        <tissue evidence="6">Whole body</tissue>
    </source>
</reference>
<feature type="domain" description="EF-hand" evidence="5">
    <location>
        <begin position="204"/>
        <end position="239"/>
    </location>
</feature>
<evidence type="ECO:0000313" key="6">
    <source>
        <dbReference type="EMBL" id="KAK2707328.1"/>
    </source>
</evidence>
<feature type="domain" description="EF-hand" evidence="5">
    <location>
        <begin position="256"/>
        <end position="291"/>
    </location>
</feature>
<dbReference type="InterPro" id="IPR011992">
    <property type="entry name" value="EF-hand-dom_pair"/>
</dbReference>
<dbReference type="PRINTS" id="PR00450">
    <property type="entry name" value="RECOVERIN"/>
</dbReference>
<feature type="region of interest" description="Disordered" evidence="4">
    <location>
        <begin position="297"/>
        <end position="321"/>
    </location>
</feature>
<accession>A0AA88HE98</accession>
<dbReference type="InterPro" id="IPR002048">
    <property type="entry name" value="EF_hand_dom"/>
</dbReference>
<evidence type="ECO:0000256" key="1">
    <source>
        <dbReference type="ARBA" id="ARBA00022723"/>
    </source>
</evidence>
<keyword evidence="3" id="KW-0106">Calcium</keyword>
<dbReference type="Proteomes" id="UP001187531">
    <property type="component" value="Unassembled WGS sequence"/>
</dbReference>
<dbReference type="SMART" id="SM00054">
    <property type="entry name" value="EFh"/>
    <property type="match status" value="2"/>
</dbReference>
<dbReference type="GO" id="GO:0005509">
    <property type="term" value="F:calcium ion binding"/>
    <property type="evidence" value="ECO:0007669"/>
    <property type="project" value="InterPro"/>
</dbReference>
<evidence type="ECO:0000256" key="2">
    <source>
        <dbReference type="ARBA" id="ARBA00022737"/>
    </source>
</evidence>
<proteinExistence type="predicted"/>
<dbReference type="AlphaFoldDB" id="A0AA88HE98"/>
<dbReference type="Pfam" id="PF13499">
    <property type="entry name" value="EF-hand_7"/>
    <property type="match status" value="1"/>
</dbReference>
<organism evidence="6 7">
    <name type="scientific">Artemia franciscana</name>
    <name type="common">Brine shrimp</name>
    <name type="synonym">Artemia sanfranciscana</name>
    <dbReference type="NCBI Taxonomy" id="6661"/>
    <lineage>
        <taxon>Eukaryota</taxon>
        <taxon>Metazoa</taxon>
        <taxon>Ecdysozoa</taxon>
        <taxon>Arthropoda</taxon>
        <taxon>Crustacea</taxon>
        <taxon>Branchiopoda</taxon>
        <taxon>Anostraca</taxon>
        <taxon>Artemiidae</taxon>
        <taxon>Artemia</taxon>
    </lineage>
</organism>
<keyword evidence="1" id="KW-0479">Metal-binding</keyword>
<keyword evidence="7" id="KW-1185">Reference proteome</keyword>
<evidence type="ECO:0000256" key="3">
    <source>
        <dbReference type="ARBA" id="ARBA00022837"/>
    </source>
</evidence>